<evidence type="ECO:0000313" key="2">
    <source>
        <dbReference type="Proteomes" id="UP000004263"/>
    </source>
</evidence>
<sequence>MIPEQLRCLYLHGFKSGPQSSKAQQTQMFFEDHQNQQNLHIPQLSPAPQAAMDQAQFIYEQLLDEVGPASTLVIGSSLGGYFASYLVERFGGRCVLINPAVKPYELLRDYLGENENLYNGERFVVTEDYMDELKALDTPALAQPQRHFLMVQTHDETLDYRLACDKYRNGPCIIEYGGDHSYSNFQQRLPAVMNFMQMPY</sequence>
<dbReference type="Pfam" id="PF05728">
    <property type="entry name" value="UPF0227"/>
    <property type="match status" value="1"/>
</dbReference>
<keyword evidence="2" id="KW-1185">Reference proteome</keyword>
<dbReference type="OrthoDB" id="9814831at2"/>
<dbReference type="ESTHER" id="9gamm-q1n2l6">
    <property type="family name" value="abh_upf00227"/>
</dbReference>
<dbReference type="PANTHER" id="PTHR35602:SF3">
    <property type="entry name" value="ESTERASE YQIA"/>
    <property type="match status" value="1"/>
</dbReference>
<dbReference type="InterPro" id="IPR029058">
    <property type="entry name" value="AB_hydrolase_fold"/>
</dbReference>
<organism evidence="1 2">
    <name type="scientific">Bermanella marisrubri</name>
    <dbReference type="NCBI Taxonomy" id="207949"/>
    <lineage>
        <taxon>Bacteria</taxon>
        <taxon>Pseudomonadati</taxon>
        <taxon>Pseudomonadota</taxon>
        <taxon>Gammaproteobacteria</taxon>
        <taxon>Oceanospirillales</taxon>
        <taxon>Oceanospirillaceae</taxon>
        <taxon>Bermanella</taxon>
    </lineage>
</organism>
<dbReference type="EMBL" id="AAQH01000007">
    <property type="protein sequence ID" value="EAT12391.1"/>
    <property type="molecule type" value="Genomic_DNA"/>
</dbReference>
<accession>Q1N2L6</accession>
<dbReference type="Gene3D" id="3.40.50.1820">
    <property type="entry name" value="alpha/beta hydrolase"/>
    <property type="match status" value="1"/>
</dbReference>
<protein>
    <submittedName>
        <fullName evidence="1">Predicted esterase</fullName>
    </submittedName>
</protein>
<comment type="caution">
    <text evidence="1">The sequence shown here is derived from an EMBL/GenBank/DDBJ whole genome shotgun (WGS) entry which is preliminary data.</text>
</comment>
<dbReference type="SUPFAM" id="SSF53474">
    <property type="entry name" value="alpha/beta-Hydrolases"/>
    <property type="match status" value="1"/>
</dbReference>
<dbReference type="RefSeq" id="WP_007018200.1">
    <property type="nucleotide sequence ID" value="NZ_CH724116.1"/>
</dbReference>
<proteinExistence type="predicted"/>
<reference evidence="1 2" key="1">
    <citation type="submission" date="2006-03" db="EMBL/GenBank/DDBJ databases">
        <authorList>
            <person name="Pinhassi J."/>
            <person name="Pedros-Alio C."/>
            <person name="Ferriera S."/>
            <person name="Johnson J."/>
            <person name="Kravitz S."/>
            <person name="Halpern A."/>
            <person name="Remington K."/>
            <person name="Beeson K."/>
            <person name="Tran B."/>
            <person name="Rogers Y.-H."/>
            <person name="Friedman R."/>
            <person name="Venter J.C."/>
        </authorList>
    </citation>
    <scope>NUCLEOTIDE SEQUENCE [LARGE SCALE GENOMIC DNA]</scope>
    <source>
        <strain evidence="1 2">RED65</strain>
    </source>
</reference>
<name>Q1N2L6_9GAMM</name>
<evidence type="ECO:0000313" key="1">
    <source>
        <dbReference type="EMBL" id="EAT12391.1"/>
    </source>
</evidence>
<dbReference type="Proteomes" id="UP000004263">
    <property type="component" value="Unassembled WGS sequence"/>
</dbReference>
<dbReference type="PANTHER" id="PTHR35602">
    <property type="entry name" value="ESTERASE YQIA-RELATED"/>
    <property type="match status" value="1"/>
</dbReference>
<gene>
    <name evidence="1" type="ORF">RED65_16176</name>
</gene>
<dbReference type="AlphaFoldDB" id="Q1N2L6"/>
<dbReference type="HOGENOM" id="CLU_090996_2_0_6"/>
<dbReference type="STRING" id="207949.RED65_16176"/>
<dbReference type="InterPro" id="IPR008886">
    <property type="entry name" value="UPF0227/Esterase_YqiA"/>
</dbReference>